<dbReference type="PANTHER" id="PTHR43065:SF23">
    <property type="entry name" value="SENSOR HISTIDINE KINASE PDTAS"/>
    <property type="match status" value="1"/>
</dbReference>
<gene>
    <name evidence="2" type="ORF">SDC9_203880</name>
</gene>
<sequence>MNINFKLNLEQVYLGMDTAIPLGIIVNELVSNSFKHAFSSERGGEICINLHKNEICASENGNSAFRSCISGQGKECAGMNNFRYILEVSDNGKGIPGKINFENSNSLGLQLVNILVEQIDGCIELERNQGTKFTIWFNDVEI</sequence>
<accession>A0A645J6U6</accession>
<feature type="domain" description="Histidine kinase/HSP90-like ATPase" evidence="1">
    <location>
        <begin position="17"/>
        <end position="141"/>
    </location>
</feature>
<dbReference type="Pfam" id="PF02518">
    <property type="entry name" value="HATPase_c"/>
    <property type="match status" value="1"/>
</dbReference>
<evidence type="ECO:0000259" key="1">
    <source>
        <dbReference type="SMART" id="SM00387"/>
    </source>
</evidence>
<protein>
    <recommendedName>
        <fullName evidence="1">Histidine kinase/HSP90-like ATPase domain-containing protein</fullName>
    </recommendedName>
</protein>
<dbReference type="SMART" id="SM00387">
    <property type="entry name" value="HATPase_c"/>
    <property type="match status" value="1"/>
</dbReference>
<comment type="caution">
    <text evidence="2">The sequence shown here is derived from an EMBL/GenBank/DDBJ whole genome shotgun (WGS) entry which is preliminary data.</text>
</comment>
<dbReference type="PANTHER" id="PTHR43065">
    <property type="entry name" value="SENSOR HISTIDINE KINASE"/>
    <property type="match status" value="1"/>
</dbReference>
<evidence type="ECO:0000313" key="2">
    <source>
        <dbReference type="EMBL" id="MPN56194.1"/>
    </source>
</evidence>
<dbReference type="AlphaFoldDB" id="A0A645J6U6"/>
<dbReference type="EMBL" id="VSSQ01126246">
    <property type="protein sequence ID" value="MPN56194.1"/>
    <property type="molecule type" value="Genomic_DNA"/>
</dbReference>
<dbReference type="InterPro" id="IPR036890">
    <property type="entry name" value="HATPase_C_sf"/>
</dbReference>
<reference evidence="2" key="1">
    <citation type="submission" date="2019-08" db="EMBL/GenBank/DDBJ databases">
        <authorList>
            <person name="Kucharzyk K."/>
            <person name="Murdoch R.W."/>
            <person name="Higgins S."/>
            <person name="Loffler F."/>
        </authorList>
    </citation>
    <scope>NUCLEOTIDE SEQUENCE</scope>
</reference>
<dbReference type="InterPro" id="IPR003594">
    <property type="entry name" value="HATPase_dom"/>
</dbReference>
<dbReference type="Gene3D" id="3.30.565.10">
    <property type="entry name" value="Histidine kinase-like ATPase, C-terminal domain"/>
    <property type="match status" value="1"/>
</dbReference>
<name>A0A645J6U6_9ZZZZ</name>
<dbReference type="SUPFAM" id="SSF55874">
    <property type="entry name" value="ATPase domain of HSP90 chaperone/DNA topoisomerase II/histidine kinase"/>
    <property type="match status" value="1"/>
</dbReference>
<proteinExistence type="predicted"/>
<organism evidence="2">
    <name type="scientific">bioreactor metagenome</name>
    <dbReference type="NCBI Taxonomy" id="1076179"/>
    <lineage>
        <taxon>unclassified sequences</taxon>
        <taxon>metagenomes</taxon>
        <taxon>ecological metagenomes</taxon>
    </lineage>
</organism>